<feature type="compositionally biased region" description="Acidic residues" evidence="2">
    <location>
        <begin position="1"/>
        <end position="13"/>
    </location>
</feature>
<feature type="region of interest" description="Disordered" evidence="2">
    <location>
        <begin position="346"/>
        <end position="368"/>
    </location>
</feature>
<comment type="similarity">
    <text evidence="1">Belongs to the FAM227 family.</text>
</comment>
<evidence type="ECO:0000313" key="4">
    <source>
        <dbReference type="Proteomes" id="UP000245119"/>
    </source>
</evidence>
<dbReference type="PANTHER" id="PTHR33560:SF1">
    <property type="entry name" value="PROTEIN FAM227A"/>
    <property type="match status" value="1"/>
</dbReference>
<sequence>MDLCDEGLDEAPEQVEKRKRELTAKQTSKSPFFIGSIEDVNQKIGKLERRLQNHTQLVVESRASEQEYLPEFAPSSARSNYSYHQREKEKKDIQRFAGFFAFKSTFFPKVSTRVKNISKISKETGKETTVHLKKEKDAGKPKFAELHQFPGYDPNKLTPLPGHLTSEEILNVVVQASVRIDKMHSYRPEFQRLLFSTASQAILQDTFWYFFLEKFQKSPTEQQNLFNRVAHNYVSLLFDANNPYFRDTFLKQYPTLISQAVYATFCHCFPDSYTQFGEKFKDEIVFLVFSWITGIHPPPRCWMEWNFEKLEPRNIRTKAEIMNRSKKKTLNFDYLDFLTSPNNSQVPTMSMKSSASSSNSFSPKQVRFGHKNRGKHEAIFQKEADKEGRGQLHIVTSVQDDHLIDVVAHEQRICDKSVAENSITTSDGQVKQITRDDDKEDAPSSTAKLNEEWGEDVKKSHALSSAFLALKEKPDYMMVIRIPF</sequence>
<feature type="compositionally biased region" description="Low complexity" evidence="2">
    <location>
        <begin position="350"/>
        <end position="362"/>
    </location>
</feature>
<comment type="caution">
    <text evidence="3">The sequence shown here is derived from an EMBL/GenBank/DDBJ whole genome shotgun (WGS) entry which is preliminary data.</text>
</comment>
<gene>
    <name evidence="3" type="ORF">C0Q70_00615</name>
</gene>
<dbReference type="AlphaFoldDB" id="A0A2T7PX86"/>
<keyword evidence="4" id="KW-1185">Reference proteome</keyword>
<dbReference type="Proteomes" id="UP000245119">
    <property type="component" value="Linkage Group LG1"/>
</dbReference>
<name>A0A2T7PX86_POMCA</name>
<dbReference type="STRING" id="400727.A0A2T7PX86"/>
<dbReference type="Pfam" id="PF14922">
    <property type="entry name" value="FWWh"/>
    <property type="match status" value="1"/>
</dbReference>
<evidence type="ECO:0000313" key="3">
    <source>
        <dbReference type="EMBL" id="PVD38010.1"/>
    </source>
</evidence>
<protein>
    <submittedName>
        <fullName evidence="3">Uncharacterized protein</fullName>
    </submittedName>
</protein>
<accession>A0A2T7PX86</accession>
<feature type="compositionally biased region" description="Basic and acidic residues" evidence="2">
    <location>
        <begin position="14"/>
        <end position="23"/>
    </location>
</feature>
<organism evidence="3 4">
    <name type="scientific">Pomacea canaliculata</name>
    <name type="common">Golden apple snail</name>
    <dbReference type="NCBI Taxonomy" id="400727"/>
    <lineage>
        <taxon>Eukaryota</taxon>
        <taxon>Metazoa</taxon>
        <taxon>Spiralia</taxon>
        <taxon>Lophotrochozoa</taxon>
        <taxon>Mollusca</taxon>
        <taxon>Gastropoda</taxon>
        <taxon>Caenogastropoda</taxon>
        <taxon>Architaenioglossa</taxon>
        <taxon>Ampullarioidea</taxon>
        <taxon>Ampullariidae</taxon>
        <taxon>Pomacea</taxon>
    </lineage>
</organism>
<dbReference type="OrthoDB" id="192208at2759"/>
<dbReference type="PANTHER" id="PTHR33560">
    <property type="entry name" value="PROTEIN FAM227B"/>
    <property type="match status" value="1"/>
</dbReference>
<proteinExistence type="inferred from homology"/>
<feature type="region of interest" description="Disordered" evidence="2">
    <location>
        <begin position="1"/>
        <end position="23"/>
    </location>
</feature>
<dbReference type="EMBL" id="PZQS01000001">
    <property type="protein sequence ID" value="PVD38010.1"/>
    <property type="molecule type" value="Genomic_DNA"/>
</dbReference>
<evidence type="ECO:0000256" key="2">
    <source>
        <dbReference type="SAM" id="MobiDB-lite"/>
    </source>
</evidence>
<reference evidence="3 4" key="1">
    <citation type="submission" date="2018-04" db="EMBL/GenBank/DDBJ databases">
        <title>The genome of golden apple snail Pomacea canaliculata provides insight into stress tolerance and invasive adaptation.</title>
        <authorList>
            <person name="Liu C."/>
            <person name="Liu B."/>
            <person name="Ren Y."/>
            <person name="Zhang Y."/>
            <person name="Wang H."/>
            <person name="Li S."/>
            <person name="Jiang F."/>
            <person name="Yin L."/>
            <person name="Zhang G."/>
            <person name="Qian W."/>
            <person name="Fan W."/>
        </authorList>
    </citation>
    <scope>NUCLEOTIDE SEQUENCE [LARGE SCALE GENOMIC DNA]</scope>
    <source>
        <strain evidence="3">SZHN2017</strain>
        <tissue evidence="3">Muscle</tissue>
    </source>
</reference>
<dbReference type="InterPro" id="IPR029417">
    <property type="entry name" value="FAM227"/>
</dbReference>
<feature type="region of interest" description="Disordered" evidence="2">
    <location>
        <begin position="425"/>
        <end position="453"/>
    </location>
</feature>
<evidence type="ECO:0000256" key="1">
    <source>
        <dbReference type="ARBA" id="ARBA00008666"/>
    </source>
</evidence>